<dbReference type="EMBL" id="JAABNT010000013">
    <property type="protein sequence ID" value="NEK24205.1"/>
    <property type="molecule type" value="Genomic_DNA"/>
</dbReference>
<dbReference type="InterPro" id="IPR036890">
    <property type="entry name" value="HATPase_C_sf"/>
</dbReference>
<dbReference type="Gene3D" id="3.30.565.10">
    <property type="entry name" value="Histidine kinase-like ATPase, C-terminal domain"/>
    <property type="match status" value="1"/>
</dbReference>
<evidence type="ECO:0000313" key="3">
    <source>
        <dbReference type="Proteomes" id="UP000468591"/>
    </source>
</evidence>
<evidence type="ECO:0000256" key="1">
    <source>
        <dbReference type="SAM" id="MobiDB-lite"/>
    </source>
</evidence>
<organism evidence="2 3">
    <name type="scientific">Sulfitobacter sediminilitoris</name>
    <dbReference type="NCBI Taxonomy" id="2698830"/>
    <lineage>
        <taxon>Bacteria</taxon>
        <taxon>Pseudomonadati</taxon>
        <taxon>Pseudomonadota</taxon>
        <taxon>Alphaproteobacteria</taxon>
        <taxon>Rhodobacterales</taxon>
        <taxon>Roseobacteraceae</taxon>
        <taxon>Sulfitobacter</taxon>
    </lineage>
</organism>
<dbReference type="Proteomes" id="UP000468591">
    <property type="component" value="Unassembled WGS sequence"/>
</dbReference>
<accession>A0A6P0CGL2</accession>
<feature type="region of interest" description="Disordered" evidence="1">
    <location>
        <begin position="288"/>
        <end position="310"/>
    </location>
</feature>
<dbReference type="SUPFAM" id="SSF55874">
    <property type="entry name" value="ATPase domain of HSP90 chaperone/DNA topoisomerase II/histidine kinase"/>
    <property type="match status" value="1"/>
</dbReference>
<protein>
    <submittedName>
        <fullName evidence="2">Uncharacterized protein</fullName>
    </submittedName>
</protein>
<sequence>MADEYMFDFGNVRRFPPFSMLFLASIFRTFREARPDALRRAKNYEKHEYAAHLGFFQSFGLDHGKSPGAAAGSDRYIPITEYCVAEIEREASDRFLETGDVIERKASELAEILTQQEVGPLQDTLTFSIREIIRNVVEHSESDTVYVCAQYWPQKEQVEVGIVDDGIGIHAALTRNPAHEGLTEDQALELALMPGISGNPLAGKGRNIWNNSGYGLYMTSRICRNGGNFLICSGGHGIDLTDETGKQKFRTDFHGTAIRLFINTKNMTSLSERLSEFTEQGRKAARLLDGANESRASKASQMLSRDFQIE</sequence>
<evidence type="ECO:0000313" key="2">
    <source>
        <dbReference type="EMBL" id="NEK24205.1"/>
    </source>
</evidence>
<dbReference type="AlphaFoldDB" id="A0A6P0CGL2"/>
<dbReference type="RefSeq" id="WP_164355132.1">
    <property type="nucleotide sequence ID" value="NZ_JAABNT010000013.1"/>
</dbReference>
<proteinExistence type="predicted"/>
<reference evidence="2 3" key="1">
    <citation type="submission" date="2020-01" db="EMBL/GenBank/DDBJ databases">
        <title>Sulfitobacter sediminilitoris sp. nov., isolated from a tidal flat.</title>
        <authorList>
            <person name="Park S."/>
            <person name="Yoon J.-H."/>
        </authorList>
    </citation>
    <scope>NUCLEOTIDE SEQUENCE [LARGE SCALE GENOMIC DNA]</scope>
    <source>
        <strain evidence="2 3">JBTF-M27</strain>
    </source>
</reference>
<comment type="caution">
    <text evidence="2">The sequence shown here is derived from an EMBL/GenBank/DDBJ whole genome shotgun (WGS) entry which is preliminary data.</text>
</comment>
<keyword evidence="3" id="KW-1185">Reference proteome</keyword>
<gene>
    <name evidence="2" type="ORF">GV827_17605</name>
</gene>
<name>A0A6P0CGL2_9RHOB</name>